<sequence length="351" mass="39594">MVALRLPIPPDMFTSLVKDCTVEKDSNGAIELYSYIINNNNDRVLKPTVLLLNRLLLLHVSCGQLYTARQLFDQMSLRDFNSWAIMILGYIDIADYQESIALFVQMMKLQQQELVFPSWIIVCILKACVCTMNMGLGKQVHALLFKLGSSNNISLTGSLINFYGKFRCLEDANFVFNQLNRHNTVVWTAKIVNNCREGHFFDVFNDFKEMAREGIKKNSFTFSTVLKACARMDDDGNCGQQVHANAIKLGLDWDVYVQCGLVDMYGKQGLLGDAKRVFAIMDDNENVPSWNAMLVGYLRNGFCVEAIKFMYQMKAAGIEVQESLIKDVRIACGSGSNVLGNRAEQTVMESK</sequence>
<comment type="caution">
    <text evidence="1">The sequence shown here is derived from an EMBL/GenBank/DDBJ whole genome shotgun (WGS) entry which is preliminary data.</text>
</comment>
<dbReference type="Proteomes" id="UP001163603">
    <property type="component" value="Chromosome 4"/>
</dbReference>
<evidence type="ECO:0000313" key="2">
    <source>
        <dbReference type="Proteomes" id="UP001163603"/>
    </source>
</evidence>
<organism evidence="1 2">
    <name type="scientific">Pistacia integerrima</name>
    <dbReference type="NCBI Taxonomy" id="434235"/>
    <lineage>
        <taxon>Eukaryota</taxon>
        <taxon>Viridiplantae</taxon>
        <taxon>Streptophyta</taxon>
        <taxon>Embryophyta</taxon>
        <taxon>Tracheophyta</taxon>
        <taxon>Spermatophyta</taxon>
        <taxon>Magnoliopsida</taxon>
        <taxon>eudicotyledons</taxon>
        <taxon>Gunneridae</taxon>
        <taxon>Pentapetalae</taxon>
        <taxon>rosids</taxon>
        <taxon>malvids</taxon>
        <taxon>Sapindales</taxon>
        <taxon>Anacardiaceae</taxon>
        <taxon>Pistacia</taxon>
    </lineage>
</organism>
<accession>A0ACC0Z2C4</accession>
<proteinExistence type="predicted"/>
<name>A0ACC0Z2C4_9ROSI</name>
<gene>
    <name evidence="1" type="ORF">Pint_19484</name>
</gene>
<protein>
    <submittedName>
        <fullName evidence="1">Uncharacterized protein</fullName>
    </submittedName>
</protein>
<evidence type="ECO:0000313" key="1">
    <source>
        <dbReference type="EMBL" id="KAJ0044025.1"/>
    </source>
</evidence>
<reference evidence="2" key="1">
    <citation type="journal article" date="2023" name="G3 (Bethesda)">
        <title>Genome assembly and association tests identify interacting loci associated with vigor, precocity, and sex in interspecific pistachio rootstocks.</title>
        <authorList>
            <person name="Palmer W."/>
            <person name="Jacygrad E."/>
            <person name="Sagayaradj S."/>
            <person name="Cavanaugh K."/>
            <person name="Han R."/>
            <person name="Bertier L."/>
            <person name="Beede B."/>
            <person name="Kafkas S."/>
            <person name="Golino D."/>
            <person name="Preece J."/>
            <person name="Michelmore R."/>
        </authorList>
    </citation>
    <scope>NUCLEOTIDE SEQUENCE [LARGE SCALE GENOMIC DNA]</scope>
</reference>
<dbReference type="EMBL" id="CM047739">
    <property type="protein sequence ID" value="KAJ0044025.1"/>
    <property type="molecule type" value="Genomic_DNA"/>
</dbReference>
<keyword evidence="2" id="KW-1185">Reference proteome</keyword>